<name>A0A9E6N980_9CAUD</name>
<dbReference type="Proteomes" id="UP001055587">
    <property type="component" value="Segment"/>
</dbReference>
<evidence type="ECO:0000313" key="1">
    <source>
        <dbReference type="EMBL" id="QXG07795.1"/>
    </source>
</evidence>
<organism evidence="1 2">
    <name type="scientific">Erwinia phage Zoomie</name>
    <dbReference type="NCBI Taxonomy" id="2851072"/>
    <lineage>
        <taxon>Viruses</taxon>
        <taxon>Duplodnaviria</taxon>
        <taxon>Heunggongvirae</taxon>
        <taxon>Uroviricota</taxon>
        <taxon>Caudoviricetes</taxon>
        <taxon>Autographivirales</taxon>
        <taxon>Autoscriptoviridae</taxon>
        <taxon>Slopekvirinae</taxon>
        <taxon>Zoomievirus</taxon>
        <taxon>Zoomievirus zoomie</taxon>
    </lineage>
</organism>
<protein>
    <submittedName>
        <fullName evidence="1">Uncharacterized protein</fullName>
    </submittedName>
</protein>
<sequence>MTHGVAATKGHVAGNGGLRGHSCGEVFPFVVYQQGTPDDLYHWVLQPNGLRIGPFRDYDKAENLALRLKLTGQLPKDDPKMVDAVVNAPTHNYFVDEDGLEQRWRWRCRIGQDGWDSAEFTDNYGKTWQRSGHRVSELRGVQSSTTFRSIGTDPLWQS</sequence>
<proteinExistence type="predicted"/>
<evidence type="ECO:0000313" key="2">
    <source>
        <dbReference type="Proteomes" id="UP001055587"/>
    </source>
</evidence>
<keyword evidence="2" id="KW-1185">Reference proteome</keyword>
<reference evidence="1" key="1">
    <citation type="submission" date="2021-06" db="EMBL/GenBank/DDBJ databases">
        <title>Four novel Curtobacterium phages isolated from Environmental samples.</title>
        <authorList>
            <person name="Alanin K.W.S."/>
            <person name="Djurhuus A.M."/>
            <person name="Olsen N.S."/>
            <person name="Carstens A.B."/>
            <person name="Nielsen T.K."/>
            <person name="Kot W."/>
            <person name="Hansen L.H."/>
        </authorList>
    </citation>
    <scope>NUCLEOTIDE SEQUENCE</scope>
</reference>
<accession>A0A9E6N980</accession>
<dbReference type="EMBL" id="MZ333135">
    <property type="protein sequence ID" value="QXG07795.1"/>
    <property type="molecule type" value="Genomic_DNA"/>
</dbReference>